<accession>A0A7J7X5K1</accession>
<comment type="caution">
    <text evidence="1">The sequence shown here is derived from an EMBL/GenBank/DDBJ whole genome shotgun (WGS) entry which is preliminary data.</text>
</comment>
<name>A0A7J7X5K1_RHIFE</name>
<evidence type="ECO:0000313" key="2">
    <source>
        <dbReference type="Proteomes" id="UP000585614"/>
    </source>
</evidence>
<gene>
    <name evidence="1" type="ORF">mRhiFer1_010258</name>
</gene>
<dbReference type="Proteomes" id="UP000585614">
    <property type="component" value="Unassembled WGS sequence"/>
</dbReference>
<sequence length="160" mass="17362">MRLLLEFPGLISLSQDLWNPVPGTLPGIGMNSLGGPRPLSFLAKFPARALEGFCQSTHVFQRALAPSQSRPWREYEFLSLEWFPSQAQPCWAHKSPSSGLGEGGVALLHGKIKPFVREQGPTLRQANRVGAQGGQVALFGITDIALRCSGTLKITLSQPN</sequence>
<dbReference type="AlphaFoldDB" id="A0A7J7X5K1"/>
<organism evidence="1 2">
    <name type="scientific">Rhinolophus ferrumequinum</name>
    <name type="common">Greater horseshoe bat</name>
    <dbReference type="NCBI Taxonomy" id="59479"/>
    <lineage>
        <taxon>Eukaryota</taxon>
        <taxon>Metazoa</taxon>
        <taxon>Chordata</taxon>
        <taxon>Craniata</taxon>
        <taxon>Vertebrata</taxon>
        <taxon>Euteleostomi</taxon>
        <taxon>Mammalia</taxon>
        <taxon>Eutheria</taxon>
        <taxon>Laurasiatheria</taxon>
        <taxon>Chiroptera</taxon>
        <taxon>Yinpterochiroptera</taxon>
        <taxon>Rhinolophoidea</taxon>
        <taxon>Rhinolophidae</taxon>
        <taxon>Rhinolophinae</taxon>
        <taxon>Rhinolophus</taxon>
    </lineage>
</organism>
<reference evidence="1 2" key="1">
    <citation type="journal article" date="2020" name="Nature">
        <title>Six reference-quality genomes reveal evolution of bat adaptations.</title>
        <authorList>
            <person name="Jebb D."/>
            <person name="Huang Z."/>
            <person name="Pippel M."/>
            <person name="Hughes G.M."/>
            <person name="Lavrichenko K."/>
            <person name="Devanna P."/>
            <person name="Winkler S."/>
            <person name="Jermiin L.S."/>
            <person name="Skirmuntt E.C."/>
            <person name="Katzourakis A."/>
            <person name="Burkitt-Gray L."/>
            <person name="Ray D.A."/>
            <person name="Sullivan K.A.M."/>
            <person name="Roscito J.G."/>
            <person name="Kirilenko B.M."/>
            <person name="Davalos L.M."/>
            <person name="Corthals A.P."/>
            <person name="Power M.L."/>
            <person name="Jones G."/>
            <person name="Ransome R.D."/>
            <person name="Dechmann D.K.N."/>
            <person name="Locatelli A.G."/>
            <person name="Puechmaille S.J."/>
            <person name="Fedrigo O."/>
            <person name="Jarvis E.D."/>
            <person name="Hiller M."/>
            <person name="Vernes S.C."/>
            <person name="Myers E.W."/>
            <person name="Teeling E.C."/>
        </authorList>
    </citation>
    <scope>NUCLEOTIDE SEQUENCE [LARGE SCALE GENOMIC DNA]</scope>
    <source>
        <strain evidence="1">MRhiFer1</strain>
        <tissue evidence="1">Lung</tissue>
    </source>
</reference>
<dbReference type="EMBL" id="JACAGC010000009">
    <property type="protein sequence ID" value="KAF6344882.1"/>
    <property type="molecule type" value="Genomic_DNA"/>
</dbReference>
<proteinExistence type="predicted"/>
<protein>
    <submittedName>
        <fullName evidence="1">Uncharacterized protein</fullName>
    </submittedName>
</protein>
<evidence type="ECO:0000313" key="1">
    <source>
        <dbReference type="EMBL" id="KAF6344882.1"/>
    </source>
</evidence>